<dbReference type="InterPro" id="IPR008621">
    <property type="entry name" value="Cbb3-typ_cyt_oxidase_comp"/>
</dbReference>
<proteinExistence type="predicted"/>
<protein>
    <recommendedName>
        <fullName evidence="4">Cytochrome oxidase</fullName>
    </recommendedName>
</protein>
<evidence type="ECO:0000313" key="2">
    <source>
        <dbReference type="EMBL" id="AND69794.1"/>
    </source>
</evidence>
<dbReference type="EMBL" id="CP014841">
    <property type="protein sequence ID" value="AND69794.1"/>
    <property type="molecule type" value="Genomic_DNA"/>
</dbReference>
<dbReference type="PATRIC" id="fig|445710.3.peg.2334"/>
<accession>A0A160N2G7</accession>
<dbReference type="KEGG" id="dtx:ATSB10_23400"/>
<evidence type="ECO:0008006" key="4">
    <source>
        <dbReference type="Google" id="ProtNLM"/>
    </source>
</evidence>
<reference evidence="2 3" key="1">
    <citation type="submission" date="2016-02" db="EMBL/GenBank/DDBJ databases">
        <title>Complete genome sequencing and analysis of ATSB10, Dyella thiooxydans isolated from rhizosphere soil of sunflower (Helianthus annuus L.).</title>
        <authorList>
            <person name="Lee Y."/>
            <person name="Hwangbo K."/>
            <person name="Chung H."/>
            <person name="Yoo J."/>
            <person name="Kim K.Y."/>
            <person name="Sa T.M."/>
            <person name="Um Y."/>
            <person name="Madhaiyan M."/>
        </authorList>
    </citation>
    <scope>NUCLEOTIDE SEQUENCE [LARGE SCALE GENOMIC DNA]</scope>
    <source>
        <strain evidence="2 3">ATSB10</strain>
    </source>
</reference>
<feature type="transmembrane region" description="Helical" evidence="1">
    <location>
        <begin position="6"/>
        <end position="23"/>
    </location>
</feature>
<dbReference type="Pfam" id="PF05545">
    <property type="entry name" value="FixQ"/>
    <property type="match status" value="1"/>
</dbReference>
<evidence type="ECO:0000313" key="3">
    <source>
        <dbReference type="Proteomes" id="UP000077255"/>
    </source>
</evidence>
<keyword evidence="1" id="KW-0812">Transmembrane</keyword>
<dbReference type="STRING" id="445710.ATSB10_23400"/>
<sequence>MVAGVITAVLLVLFVGGWIWLWLPRNKPALDAAARMPLEDDNGEETP</sequence>
<dbReference type="Proteomes" id="UP000077255">
    <property type="component" value="Chromosome"/>
</dbReference>
<keyword evidence="3" id="KW-1185">Reference proteome</keyword>
<name>A0A160N2G7_9GAMM</name>
<evidence type="ECO:0000256" key="1">
    <source>
        <dbReference type="SAM" id="Phobius"/>
    </source>
</evidence>
<keyword evidence="1" id="KW-1133">Transmembrane helix</keyword>
<organism evidence="2 3">
    <name type="scientific">Dyella thiooxydans</name>
    <dbReference type="NCBI Taxonomy" id="445710"/>
    <lineage>
        <taxon>Bacteria</taxon>
        <taxon>Pseudomonadati</taxon>
        <taxon>Pseudomonadota</taxon>
        <taxon>Gammaproteobacteria</taxon>
        <taxon>Lysobacterales</taxon>
        <taxon>Rhodanobacteraceae</taxon>
        <taxon>Dyella</taxon>
    </lineage>
</organism>
<dbReference type="OrthoDB" id="6402501at2"/>
<dbReference type="AlphaFoldDB" id="A0A160N2G7"/>
<gene>
    <name evidence="2" type="ORF">ATSB10_23400</name>
</gene>
<keyword evidence="1" id="KW-0472">Membrane</keyword>